<reference evidence="3 4" key="1">
    <citation type="submission" date="2017-08" db="EMBL/GenBank/DDBJ databases">
        <title>Acidophilic green algal genome provides insights into adaptation to an acidic environment.</title>
        <authorList>
            <person name="Hirooka S."/>
            <person name="Hirose Y."/>
            <person name="Kanesaki Y."/>
            <person name="Higuchi S."/>
            <person name="Fujiwara T."/>
            <person name="Onuma R."/>
            <person name="Era A."/>
            <person name="Ohbayashi R."/>
            <person name="Uzuka A."/>
            <person name="Nozaki H."/>
            <person name="Yoshikawa H."/>
            <person name="Miyagishima S.Y."/>
        </authorList>
    </citation>
    <scope>NUCLEOTIDE SEQUENCE [LARGE SCALE GENOMIC DNA]</scope>
    <source>
        <strain evidence="3 4">NIES-2499</strain>
    </source>
</reference>
<gene>
    <name evidence="3" type="ORF">CEUSTIGMA_g6707.t1</name>
</gene>
<evidence type="ECO:0000256" key="1">
    <source>
        <dbReference type="SAM" id="MobiDB-lite"/>
    </source>
</evidence>
<feature type="transmembrane region" description="Helical" evidence="2">
    <location>
        <begin position="72"/>
        <end position="93"/>
    </location>
</feature>
<comment type="caution">
    <text evidence="3">The sequence shown here is derived from an EMBL/GenBank/DDBJ whole genome shotgun (WGS) entry which is preliminary data.</text>
</comment>
<dbReference type="AlphaFoldDB" id="A0A250X878"/>
<feature type="region of interest" description="Disordered" evidence="1">
    <location>
        <begin position="278"/>
        <end position="308"/>
    </location>
</feature>
<keyword evidence="2" id="KW-0812">Transmembrane</keyword>
<dbReference type="Proteomes" id="UP000232323">
    <property type="component" value="Unassembled WGS sequence"/>
</dbReference>
<feature type="transmembrane region" description="Helical" evidence="2">
    <location>
        <begin position="36"/>
        <end position="60"/>
    </location>
</feature>
<accession>A0A250X878</accession>
<keyword evidence="2" id="KW-1133">Transmembrane helix</keyword>
<dbReference type="EMBL" id="BEGY01000040">
    <property type="protein sequence ID" value="GAX79267.1"/>
    <property type="molecule type" value="Genomic_DNA"/>
</dbReference>
<dbReference type="OrthoDB" id="521089at2759"/>
<feature type="transmembrane region" description="Helical" evidence="2">
    <location>
        <begin position="114"/>
        <end position="136"/>
    </location>
</feature>
<evidence type="ECO:0000256" key="2">
    <source>
        <dbReference type="SAM" id="Phobius"/>
    </source>
</evidence>
<organism evidence="3 4">
    <name type="scientific">Chlamydomonas eustigma</name>
    <dbReference type="NCBI Taxonomy" id="1157962"/>
    <lineage>
        <taxon>Eukaryota</taxon>
        <taxon>Viridiplantae</taxon>
        <taxon>Chlorophyta</taxon>
        <taxon>core chlorophytes</taxon>
        <taxon>Chlorophyceae</taxon>
        <taxon>CS clade</taxon>
        <taxon>Chlamydomonadales</taxon>
        <taxon>Chlamydomonadaceae</taxon>
        <taxon>Chlamydomonas</taxon>
    </lineage>
</organism>
<evidence type="ECO:0000313" key="3">
    <source>
        <dbReference type="EMBL" id="GAX79267.1"/>
    </source>
</evidence>
<proteinExistence type="predicted"/>
<feature type="compositionally biased region" description="Basic and acidic residues" evidence="1">
    <location>
        <begin position="292"/>
        <end position="306"/>
    </location>
</feature>
<name>A0A250X878_9CHLO</name>
<evidence type="ECO:0000313" key="4">
    <source>
        <dbReference type="Proteomes" id="UP000232323"/>
    </source>
</evidence>
<feature type="transmembrane region" description="Helical" evidence="2">
    <location>
        <begin position="156"/>
        <end position="177"/>
    </location>
</feature>
<keyword evidence="2" id="KW-0472">Membrane</keyword>
<protein>
    <submittedName>
        <fullName evidence="3">Uncharacterized protein</fullName>
    </submittedName>
</protein>
<sequence length="369" mass="39947">MMAVPLLHSLAPAAVVSALFLLAGMLCVMQGKKYKFTLYMLMGESAIFRGIGFAVCAGTITHGSANVAESVIYSFFLNAGFGLSVGTASLLLGTWFKNASNQALPDVHPERWRLFCILTFPLAVMFGPILGIAQVSEIYGITGVYANSIALSLRKASTIGLLIVSTVIGIIALCFFIRQLIMRLPLKHEGQNLHPDRLVVFLGLASFLLSWAASFRVRAAFNDTTILTNEHLLYTLQVLPELLHIYLWSIPGLMMKAGMGKGFEAWQERTLKALEEKGARDDIEEQAASDSKLSELPEQLTEHSSDSDADVEAAAGIVAKLSPHPSLKQQLSLKTSDSLLKHNGLASNASAKTAQSLADVHVDVDVFVQ</sequence>
<feature type="transmembrane region" description="Helical" evidence="2">
    <location>
        <begin position="198"/>
        <end position="219"/>
    </location>
</feature>
<feature type="transmembrane region" description="Helical" evidence="2">
    <location>
        <begin position="6"/>
        <end position="29"/>
    </location>
</feature>
<keyword evidence="4" id="KW-1185">Reference proteome</keyword>